<evidence type="ECO:0000256" key="4">
    <source>
        <dbReference type="ARBA" id="ARBA00022771"/>
    </source>
</evidence>
<feature type="region of interest" description="Disordered" evidence="7">
    <location>
        <begin position="1"/>
        <end position="179"/>
    </location>
</feature>
<keyword evidence="3" id="KW-0479">Metal-binding</keyword>
<keyword evidence="5" id="KW-0862">Zinc</keyword>
<dbReference type="InterPro" id="IPR039739">
    <property type="entry name" value="MAG2/RNF10"/>
</dbReference>
<keyword evidence="2" id="KW-0963">Cytoplasm</keyword>
<dbReference type="PANTHER" id="PTHR12983">
    <property type="entry name" value="RING FINGER 10 FAMILY MEMBER"/>
    <property type="match status" value="1"/>
</dbReference>
<reference evidence="9 10" key="1">
    <citation type="submission" date="2016-02" db="EMBL/GenBank/DDBJ databases">
        <title>Complete genome sequence and transcriptome regulation of the pentose utilising yeast Sugiyamaella lignohabitans.</title>
        <authorList>
            <person name="Bellasio M."/>
            <person name="Peymann A."/>
            <person name="Valli M."/>
            <person name="Sipitzky M."/>
            <person name="Graf A."/>
            <person name="Sauer M."/>
            <person name="Marx H."/>
            <person name="Mattanovich D."/>
        </authorList>
    </citation>
    <scope>NUCLEOTIDE SEQUENCE [LARGE SCALE GENOMIC DNA]</scope>
    <source>
        <strain evidence="9 10">CBS 10342</strain>
    </source>
</reference>
<feature type="compositionally biased region" description="Basic residues" evidence="7">
    <location>
        <begin position="779"/>
        <end position="793"/>
    </location>
</feature>
<feature type="compositionally biased region" description="Basic and acidic residues" evidence="7">
    <location>
        <begin position="760"/>
        <end position="778"/>
    </location>
</feature>
<feature type="compositionally biased region" description="Polar residues" evidence="7">
    <location>
        <begin position="133"/>
        <end position="142"/>
    </location>
</feature>
<proteinExistence type="predicted"/>
<dbReference type="GO" id="GO:0008270">
    <property type="term" value="F:zinc ion binding"/>
    <property type="evidence" value="ECO:0007669"/>
    <property type="project" value="UniProtKB-KW"/>
</dbReference>
<dbReference type="PANTHER" id="PTHR12983:SF9">
    <property type="entry name" value="E3 UBIQUITIN-PROTEIN LIGASE RNF10"/>
    <property type="match status" value="1"/>
</dbReference>
<evidence type="ECO:0000256" key="2">
    <source>
        <dbReference type="ARBA" id="ARBA00022490"/>
    </source>
</evidence>
<dbReference type="SMART" id="SM00184">
    <property type="entry name" value="RING"/>
    <property type="match status" value="1"/>
</dbReference>
<protein>
    <submittedName>
        <fullName evidence="9">Mag2p</fullName>
    </submittedName>
</protein>
<dbReference type="EMBL" id="CP014501">
    <property type="protein sequence ID" value="ANB12031.1"/>
    <property type="molecule type" value="Genomic_DNA"/>
</dbReference>
<feature type="region of interest" description="Disordered" evidence="7">
    <location>
        <begin position="730"/>
        <end position="793"/>
    </location>
</feature>
<feature type="compositionally biased region" description="Polar residues" evidence="7">
    <location>
        <begin position="35"/>
        <end position="51"/>
    </location>
</feature>
<evidence type="ECO:0000313" key="10">
    <source>
        <dbReference type="Proteomes" id="UP000189580"/>
    </source>
</evidence>
<dbReference type="InterPro" id="IPR018957">
    <property type="entry name" value="Znf_C3HC4_RING-type"/>
</dbReference>
<feature type="region of interest" description="Disordered" evidence="7">
    <location>
        <begin position="445"/>
        <end position="485"/>
    </location>
</feature>
<comment type="subcellular location">
    <subcellularLocation>
        <location evidence="1">Cytoplasm</location>
    </subcellularLocation>
</comment>
<feature type="region of interest" description="Disordered" evidence="7">
    <location>
        <begin position="659"/>
        <end position="718"/>
    </location>
</feature>
<dbReference type="GO" id="GO:0000976">
    <property type="term" value="F:transcription cis-regulatory region binding"/>
    <property type="evidence" value="ECO:0007669"/>
    <property type="project" value="TreeGrafter"/>
</dbReference>
<dbReference type="GeneID" id="30034573"/>
<dbReference type="AlphaFoldDB" id="A0A167CRR6"/>
<evidence type="ECO:0000256" key="1">
    <source>
        <dbReference type="ARBA" id="ARBA00004496"/>
    </source>
</evidence>
<dbReference type="Gene3D" id="3.30.40.10">
    <property type="entry name" value="Zinc/RING finger domain, C3HC4 (zinc finger)"/>
    <property type="match status" value="1"/>
</dbReference>
<dbReference type="KEGG" id="slb:AWJ20_264"/>
<feature type="compositionally biased region" description="Low complexity" evidence="7">
    <location>
        <begin position="90"/>
        <end position="104"/>
    </location>
</feature>
<accession>A0A167CRR6</accession>
<name>A0A167CRR6_9ASCO</name>
<dbReference type="Pfam" id="PF00097">
    <property type="entry name" value="zf-C3HC4"/>
    <property type="match status" value="1"/>
</dbReference>
<feature type="compositionally biased region" description="Low complexity" evidence="7">
    <location>
        <begin position="448"/>
        <end position="466"/>
    </location>
</feature>
<sequence length="793" mass="87479">MSQGYNFNANSFVPGSTQVVKSPGTGPGSSPDSSNLKVATLNASRTKSSDGADTPTGKRNGSRRNSNNGNDTGHGLKTGNMNANQHRTSRNNGRGNNNNNNNSNDKGGANRKSKPNGGGGGSRKESRRGGNDLSLSDILQSENRNKRGEISISHLVDLSPGPEHRQSQSGRRRVPGAGSTYSSSYYSDSYYSHSNSYLDKVSYINMTCRFVLDPRLEYKFLLNDPDSHVPMERVLRVICQPATCPICLEAIPEAPRMLECGHLICYPCLFRYLDADKFEVNPSPPRPSAGAASTTGSSGRKNKECPLCFDRIRIEKVKPVTLADVGDDRFDAPKVDGEAILRLMFRPNDSLLSIPRDTVGAKKSDFYDLPLVSEKDISQCSRLVRGSVEYAISEFQREIAELKKSREENRLMYQDDGYWHTEAIKMIQEMIRIYSSESGLEINDKDGITGSAGTTAPTSSANSPISGPSQPSTAASAIHSGQSTPQIHQIGEWQIEGDVPMGSFDSDVKEEVEESISEPIIEESVKNQLSSLSLNEEPVKDIQLANAQSEKFYGRYNDESAFFFYQTGSLESSTKYFLAPLDIRILKKAFGSYSEFPAIIVVKVENILNGTSVNDQLKKRMKYLGHLPTQTPVAFLECDWRDVVPGEVLRSFSKELQLRKKRKQDKEKREDRDQKRIQKEQEEQFRRDLLQESNSPFSYPVGSLGSPPMNAYDDSADPVLAPVPTLPVSPILGSSDSNDGSSSPWGSKTSFAQAASISKAEQDGRIIDELLSEAEQRKGRGGRKKLVLMSNRH</sequence>
<organism evidence="9 10">
    <name type="scientific">Sugiyamaella lignohabitans</name>
    <dbReference type="NCBI Taxonomy" id="796027"/>
    <lineage>
        <taxon>Eukaryota</taxon>
        <taxon>Fungi</taxon>
        <taxon>Dikarya</taxon>
        <taxon>Ascomycota</taxon>
        <taxon>Saccharomycotina</taxon>
        <taxon>Dipodascomycetes</taxon>
        <taxon>Dipodascales</taxon>
        <taxon>Trichomonascaceae</taxon>
        <taxon>Sugiyamaella</taxon>
    </lineage>
</organism>
<keyword evidence="10" id="KW-1185">Reference proteome</keyword>
<evidence type="ECO:0000313" key="9">
    <source>
        <dbReference type="EMBL" id="ANB12031.1"/>
    </source>
</evidence>
<gene>
    <name evidence="9" type="primary">MAG2</name>
    <name evidence="9" type="ORF">AWJ20_264</name>
</gene>
<feature type="compositionally biased region" description="Low complexity" evidence="7">
    <location>
        <begin position="22"/>
        <end position="34"/>
    </location>
</feature>
<evidence type="ECO:0000256" key="5">
    <source>
        <dbReference type="ARBA" id="ARBA00022833"/>
    </source>
</evidence>
<feature type="compositionally biased region" description="Low complexity" evidence="7">
    <location>
        <begin position="733"/>
        <end position="747"/>
    </location>
</feature>
<dbReference type="RefSeq" id="XP_018734508.1">
    <property type="nucleotide sequence ID" value="XM_018879595.1"/>
</dbReference>
<evidence type="ECO:0000259" key="8">
    <source>
        <dbReference type="PROSITE" id="PS50089"/>
    </source>
</evidence>
<feature type="domain" description="RING-type" evidence="8">
    <location>
        <begin position="244"/>
        <end position="308"/>
    </location>
</feature>
<dbReference type="PROSITE" id="PS00518">
    <property type="entry name" value="ZF_RING_1"/>
    <property type="match status" value="1"/>
</dbReference>
<dbReference type="InterPro" id="IPR013083">
    <property type="entry name" value="Znf_RING/FYVE/PHD"/>
</dbReference>
<dbReference type="PROSITE" id="PS50089">
    <property type="entry name" value="ZF_RING_2"/>
    <property type="match status" value="1"/>
</dbReference>
<evidence type="ECO:0000256" key="3">
    <source>
        <dbReference type="ARBA" id="ARBA00022723"/>
    </source>
</evidence>
<dbReference type="GO" id="GO:0005737">
    <property type="term" value="C:cytoplasm"/>
    <property type="evidence" value="ECO:0007669"/>
    <property type="project" value="UniProtKB-SubCell"/>
</dbReference>
<dbReference type="InterPro" id="IPR017907">
    <property type="entry name" value="Znf_RING_CS"/>
</dbReference>
<evidence type="ECO:0000256" key="6">
    <source>
        <dbReference type="PROSITE-ProRule" id="PRU00175"/>
    </source>
</evidence>
<evidence type="ECO:0000256" key="7">
    <source>
        <dbReference type="SAM" id="MobiDB-lite"/>
    </source>
</evidence>
<dbReference type="Proteomes" id="UP000189580">
    <property type="component" value="Chromosome a"/>
</dbReference>
<dbReference type="OrthoDB" id="302966at2759"/>
<dbReference type="GO" id="GO:0045944">
    <property type="term" value="P:positive regulation of transcription by RNA polymerase II"/>
    <property type="evidence" value="ECO:0007669"/>
    <property type="project" value="TreeGrafter"/>
</dbReference>
<feature type="compositionally biased region" description="Polar residues" evidence="7">
    <location>
        <begin position="467"/>
        <end position="485"/>
    </location>
</feature>
<dbReference type="SUPFAM" id="SSF57850">
    <property type="entry name" value="RING/U-box"/>
    <property type="match status" value="1"/>
</dbReference>
<feature type="compositionally biased region" description="Basic and acidic residues" evidence="7">
    <location>
        <begin position="659"/>
        <end position="690"/>
    </location>
</feature>
<feature type="compositionally biased region" description="Polar residues" evidence="7">
    <location>
        <begin position="1"/>
        <end position="20"/>
    </location>
</feature>
<keyword evidence="4 6" id="KW-0863">Zinc-finger</keyword>
<dbReference type="InterPro" id="IPR001841">
    <property type="entry name" value="Znf_RING"/>
</dbReference>